<evidence type="ECO:0000313" key="3">
    <source>
        <dbReference type="Proteomes" id="UP000186601"/>
    </source>
</evidence>
<dbReference type="Proteomes" id="UP000186601">
    <property type="component" value="Unassembled WGS sequence"/>
</dbReference>
<dbReference type="STRING" id="98765.A0A2R6S518"/>
<evidence type="ECO:0000256" key="1">
    <source>
        <dbReference type="SAM" id="MobiDB-lite"/>
    </source>
</evidence>
<organism evidence="2 3">
    <name type="scientific">Hermanssonia centrifuga</name>
    <dbReference type="NCBI Taxonomy" id="98765"/>
    <lineage>
        <taxon>Eukaryota</taxon>
        <taxon>Fungi</taxon>
        <taxon>Dikarya</taxon>
        <taxon>Basidiomycota</taxon>
        <taxon>Agaricomycotina</taxon>
        <taxon>Agaricomycetes</taxon>
        <taxon>Polyporales</taxon>
        <taxon>Meruliaceae</taxon>
        <taxon>Hermanssonia</taxon>
    </lineage>
</organism>
<dbReference type="EMBL" id="MLYV02000057">
    <property type="protein sequence ID" value="PSS37366.1"/>
    <property type="molecule type" value="Genomic_DNA"/>
</dbReference>
<dbReference type="Pfam" id="PF21203">
    <property type="entry name" value="ECM10"/>
    <property type="match status" value="1"/>
</dbReference>
<accession>A0A2R6S518</accession>
<protein>
    <submittedName>
        <fullName evidence="2">Uncharacterized protein</fullName>
    </submittedName>
</protein>
<comment type="caution">
    <text evidence="2">The sequence shown here is derived from an EMBL/GenBank/DDBJ whole genome shotgun (WGS) entry which is preliminary data.</text>
</comment>
<feature type="region of interest" description="Disordered" evidence="1">
    <location>
        <begin position="1"/>
        <end position="26"/>
    </location>
</feature>
<evidence type="ECO:0000313" key="2">
    <source>
        <dbReference type="EMBL" id="PSS37366.1"/>
    </source>
</evidence>
<name>A0A2R6S518_9APHY</name>
<dbReference type="AlphaFoldDB" id="A0A2R6S518"/>
<dbReference type="OrthoDB" id="1894652at2759"/>
<keyword evidence="3" id="KW-1185">Reference proteome</keyword>
<reference evidence="2 3" key="1">
    <citation type="submission" date="2018-02" db="EMBL/GenBank/DDBJ databases">
        <title>Genome sequence of the basidiomycete white-rot fungus Phlebia centrifuga.</title>
        <authorList>
            <person name="Granchi Z."/>
            <person name="Peng M."/>
            <person name="de Vries R.P."/>
            <person name="Hilden K."/>
            <person name="Makela M.R."/>
            <person name="Grigoriev I."/>
            <person name="Riley R."/>
        </authorList>
    </citation>
    <scope>NUCLEOTIDE SEQUENCE [LARGE SCALE GENOMIC DNA]</scope>
    <source>
        <strain evidence="2 3">FBCC195</strain>
    </source>
</reference>
<gene>
    <name evidence="2" type="ORF">PHLCEN_2v843</name>
</gene>
<sequence length="71" mass="7798">MSRHPTNLHLAPTLPQLRTPPPLTAEGKPFEVPHEKTFLQKYWIYIVVALVALALSPGAPEEEEGQGGAKK</sequence>
<proteinExistence type="predicted"/>